<dbReference type="InParanoid" id="E3LZZ3"/>
<organism evidence="3">
    <name type="scientific">Caenorhabditis remanei</name>
    <name type="common">Caenorhabditis vulgaris</name>
    <dbReference type="NCBI Taxonomy" id="31234"/>
    <lineage>
        <taxon>Eukaryota</taxon>
        <taxon>Metazoa</taxon>
        <taxon>Ecdysozoa</taxon>
        <taxon>Nematoda</taxon>
        <taxon>Chromadorea</taxon>
        <taxon>Rhabditida</taxon>
        <taxon>Rhabditina</taxon>
        <taxon>Rhabditomorpha</taxon>
        <taxon>Rhabditoidea</taxon>
        <taxon>Rhabditidae</taxon>
        <taxon>Peloderinae</taxon>
        <taxon>Caenorhabditis</taxon>
    </lineage>
</organism>
<name>E3LZZ3_CAERE</name>
<keyword evidence="1" id="KW-0732">Signal</keyword>
<dbReference type="AlphaFoldDB" id="E3LZZ3"/>
<evidence type="ECO:0000313" key="2">
    <source>
        <dbReference type="EMBL" id="EFO87798.1"/>
    </source>
</evidence>
<gene>
    <name evidence="2" type="primary">Cre-cnc-11</name>
    <name evidence="2" type="ORF">CRE_05558</name>
</gene>
<feature type="chain" id="PRO_5003175755" evidence="1">
    <location>
        <begin position="18"/>
        <end position="57"/>
    </location>
</feature>
<dbReference type="Proteomes" id="UP000008281">
    <property type="component" value="Unassembled WGS sequence"/>
</dbReference>
<sequence length="57" mass="6097">MLRFILILLVGPHRLLFSSMGFVCYGYGPYGGYGAYPHNPGYGAYGGGLLGLLIGKK</sequence>
<feature type="signal peptide" evidence="1">
    <location>
        <begin position="1"/>
        <end position="17"/>
    </location>
</feature>
<dbReference type="EMBL" id="DS268420">
    <property type="protein sequence ID" value="EFO87798.1"/>
    <property type="molecule type" value="Genomic_DNA"/>
</dbReference>
<dbReference type="HOGENOM" id="CLU_205486_0_0_1"/>
<proteinExistence type="predicted"/>
<protein>
    <submittedName>
        <fullName evidence="2">CRE-CNC-11 protein</fullName>
    </submittedName>
</protein>
<keyword evidence="3" id="KW-1185">Reference proteome</keyword>
<reference evidence="2" key="1">
    <citation type="submission" date="2007-07" db="EMBL/GenBank/DDBJ databases">
        <title>PCAP assembly of the Caenorhabditis remanei genome.</title>
        <authorList>
            <consortium name="The Caenorhabditis remanei Sequencing Consortium"/>
            <person name="Wilson R.K."/>
        </authorList>
    </citation>
    <scope>NUCLEOTIDE SEQUENCE [LARGE SCALE GENOMIC DNA]</scope>
    <source>
        <strain evidence="2">PB4641</strain>
    </source>
</reference>
<accession>E3LZZ3</accession>
<evidence type="ECO:0000256" key="1">
    <source>
        <dbReference type="SAM" id="SignalP"/>
    </source>
</evidence>
<evidence type="ECO:0000313" key="3">
    <source>
        <dbReference type="Proteomes" id="UP000008281"/>
    </source>
</evidence>